<evidence type="ECO:0000256" key="6">
    <source>
        <dbReference type="ARBA" id="ARBA00023212"/>
    </source>
</evidence>
<keyword evidence="7" id="KW-0966">Cell projection</keyword>
<evidence type="ECO:0000256" key="13">
    <source>
        <dbReference type="SAM" id="MobiDB-lite"/>
    </source>
</evidence>
<dbReference type="GeneID" id="113216053"/>
<evidence type="ECO:0000256" key="11">
    <source>
        <dbReference type="ARBA" id="ARBA00041517"/>
    </source>
</evidence>
<evidence type="ECO:0000256" key="7">
    <source>
        <dbReference type="ARBA" id="ARBA00023273"/>
    </source>
</evidence>
<keyword evidence="16" id="KW-1185">Reference proteome</keyword>
<dbReference type="GO" id="GO:0060285">
    <property type="term" value="P:cilium-dependent cell motility"/>
    <property type="evidence" value="ECO:0007669"/>
    <property type="project" value="TreeGrafter"/>
</dbReference>
<protein>
    <recommendedName>
        <fullName evidence="10">Dynein regulatory complex subunit 2</fullName>
    </recommendedName>
    <alternativeName>
        <fullName evidence="11">Coiled-coil domain-containing protein 65</fullName>
    </alternativeName>
</protein>
<evidence type="ECO:0000259" key="14">
    <source>
        <dbReference type="Pfam" id="PF14772"/>
    </source>
</evidence>
<keyword evidence="5" id="KW-0969">Cilium</keyword>
<evidence type="ECO:0000256" key="1">
    <source>
        <dbReference type="ARBA" id="ARBA00004611"/>
    </source>
</evidence>
<dbReference type="InterPro" id="IPR029440">
    <property type="entry name" value="DRC1_C"/>
</dbReference>
<comment type="similarity">
    <text evidence="9">Belongs to the DRC2 family.</text>
</comment>
<dbReference type="Pfam" id="PF14775">
    <property type="entry name" value="NYD-SP28_assoc"/>
    <property type="match status" value="1"/>
</dbReference>
<sequence>MGPKKKGGKANKLARMTDEQRERYLQHRAAIEEETRRRKEQLIATFMRNKLKREEAFTRINSAKINQHWRHILRKIKCAELREDVENLWHSFERIMDQKQRQKDELLCSLEVAERQYSDTLQSHMEVVERLIEVHSEHVNSLKALFTSQLVEQLSNATDEKALIHVMYERENKKLHVIRMTMEMDFQSPERQLYKYEKTNKISEMKKQYKEYWQSLISERERALEDIWQKIQDCLNTYAADTAAKRKTVQQLHKMDQDWLQTLADIQRTSRRVGQMKEHAENKINEISENNSNLRKQRDSMLHCYKVLVERVGKENRKDDEKFEHLVITSDGILKDLSSLRNKGEKALAMLVLCQRLETRIEQRAAQVTLKGEQVVKKAEKMDNPPEKTNAENKNLYEDFSDEDDSFITDLEEREMRTFGKLTNFWKKYNKVLIDTTNARMERDMLAIENQQLRSTLQNYLSEMARVDSCGAPTGHRIANNRPRTTQFSGFRTTRRFPQRPVSSISWSRSVASRGVSPGSKLSASRASSAAVKTTVQSDRLSLVSSNSDQWSI</sequence>
<evidence type="ECO:0000256" key="4">
    <source>
        <dbReference type="ARBA" id="ARBA00023054"/>
    </source>
</evidence>
<dbReference type="AlphaFoldDB" id="A0A6J1TE40"/>
<reference evidence="17" key="1">
    <citation type="submission" date="2025-08" db="UniProtKB">
        <authorList>
            <consortium name="RefSeq"/>
        </authorList>
    </citation>
    <scope>IDENTIFICATION</scope>
    <source>
        <tissue evidence="17">Whole organism</tissue>
    </source>
</reference>
<evidence type="ECO:0000313" key="16">
    <source>
        <dbReference type="Proteomes" id="UP000504606"/>
    </source>
</evidence>
<dbReference type="GO" id="GO:0070286">
    <property type="term" value="P:axonemal dynein complex assembly"/>
    <property type="evidence" value="ECO:0007669"/>
    <property type="project" value="InterPro"/>
</dbReference>
<dbReference type="KEGG" id="foc:113216053"/>
<keyword evidence="2" id="KW-0963">Cytoplasm</keyword>
<dbReference type="RefSeq" id="XP_026291538.1">
    <property type="nucleotide sequence ID" value="XM_026435753.2"/>
</dbReference>
<organism evidence="16 17">
    <name type="scientific">Frankliniella occidentalis</name>
    <name type="common">Western flower thrips</name>
    <name type="synonym">Euthrips occidentalis</name>
    <dbReference type="NCBI Taxonomy" id="133901"/>
    <lineage>
        <taxon>Eukaryota</taxon>
        <taxon>Metazoa</taxon>
        <taxon>Ecdysozoa</taxon>
        <taxon>Arthropoda</taxon>
        <taxon>Hexapoda</taxon>
        <taxon>Insecta</taxon>
        <taxon>Pterygota</taxon>
        <taxon>Neoptera</taxon>
        <taxon>Paraneoptera</taxon>
        <taxon>Thysanoptera</taxon>
        <taxon>Terebrantia</taxon>
        <taxon>Thripoidea</taxon>
        <taxon>Thripidae</taxon>
        <taxon>Frankliniella</taxon>
    </lineage>
</organism>
<keyword evidence="4" id="KW-0175">Coiled coil</keyword>
<dbReference type="Pfam" id="PF14772">
    <property type="entry name" value="NYD-SP28"/>
    <property type="match status" value="1"/>
</dbReference>
<evidence type="ECO:0000259" key="15">
    <source>
        <dbReference type="Pfam" id="PF14775"/>
    </source>
</evidence>
<dbReference type="InterPro" id="IPR039505">
    <property type="entry name" value="DRC1/2_N"/>
</dbReference>
<evidence type="ECO:0000256" key="3">
    <source>
        <dbReference type="ARBA" id="ARBA00022846"/>
    </source>
</evidence>
<evidence type="ECO:0000256" key="8">
    <source>
        <dbReference type="ARBA" id="ARBA00037841"/>
    </source>
</evidence>
<comment type="function">
    <text evidence="12">Component of the nexin-dynein regulatory complex (N-DRC), a key regulator of ciliary/flagellar motility which maintains the alignment and integrity of the distal axoneme and regulates microtubule sliding in motile axonemes. Plays a critical role in the assembly of N-DRC and also stabilizes the assembly of multiple inner dynein arms and radial spokes. Coassembles with DRC1 to form a central scaffold needed for assembly of the N-DRC and its attachment to the outer doublet microtubules.</text>
</comment>
<dbReference type="Proteomes" id="UP000504606">
    <property type="component" value="Unplaced"/>
</dbReference>
<name>A0A6J1TE40_FRAOC</name>
<dbReference type="GO" id="GO:0003352">
    <property type="term" value="P:regulation of cilium movement"/>
    <property type="evidence" value="ECO:0007669"/>
    <property type="project" value="TreeGrafter"/>
</dbReference>
<evidence type="ECO:0000256" key="5">
    <source>
        <dbReference type="ARBA" id="ARBA00023069"/>
    </source>
</evidence>
<feature type="region of interest" description="Disordered" evidence="13">
    <location>
        <begin position="508"/>
        <end position="528"/>
    </location>
</feature>
<evidence type="ECO:0000256" key="2">
    <source>
        <dbReference type="ARBA" id="ARBA00022490"/>
    </source>
</evidence>
<proteinExistence type="inferred from homology"/>
<keyword evidence="6" id="KW-0206">Cytoskeleton</keyword>
<dbReference type="GO" id="GO:0005858">
    <property type="term" value="C:axonemal dynein complex"/>
    <property type="evidence" value="ECO:0007669"/>
    <property type="project" value="InterPro"/>
</dbReference>
<evidence type="ECO:0000313" key="17">
    <source>
        <dbReference type="RefSeq" id="XP_026291538.1"/>
    </source>
</evidence>
<gene>
    <name evidence="17" type="primary">LOC113216053</name>
</gene>
<feature type="domain" description="Dynein regulatory complex protein 1 C-terminal" evidence="15">
    <location>
        <begin position="410"/>
        <end position="461"/>
    </location>
</feature>
<feature type="domain" description="Dynein regulatory complex protein 1/2 N-terminal" evidence="14">
    <location>
        <begin position="27"/>
        <end position="128"/>
    </location>
</feature>
<accession>A0A6J1TE40</accession>
<keyword evidence="3" id="KW-0282">Flagellum</keyword>
<evidence type="ECO:0000256" key="10">
    <source>
        <dbReference type="ARBA" id="ARBA00040899"/>
    </source>
</evidence>
<comment type="subcellular location">
    <subcellularLocation>
        <location evidence="1">Cytoplasm</location>
        <location evidence="1">Cytoskeleton</location>
        <location evidence="1">Flagellum axoneme</location>
    </subcellularLocation>
    <subcellularLocation>
        <location evidence="8">Cytoplasm</location>
        <location evidence="8">Cytoskeleton</location>
        <location evidence="8">Flagellum basal body</location>
    </subcellularLocation>
</comment>
<dbReference type="PANTHER" id="PTHR21625">
    <property type="entry name" value="NYD-SP28 PROTEIN"/>
    <property type="match status" value="1"/>
</dbReference>
<dbReference type="InterPro" id="IPR039750">
    <property type="entry name" value="DRC1/DRC2"/>
</dbReference>
<dbReference type="PANTHER" id="PTHR21625:SF0">
    <property type="entry name" value="DYNEIN REGULATORY COMPLEX SUBUNIT 2"/>
    <property type="match status" value="1"/>
</dbReference>
<dbReference type="OrthoDB" id="7760980at2759"/>
<evidence type="ECO:0000256" key="12">
    <source>
        <dbReference type="ARBA" id="ARBA00045865"/>
    </source>
</evidence>
<evidence type="ECO:0000256" key="9">
    <source>
        <dbReference type="ARBA" id="ARBA00038424"/>
    </source>
</evidence>